<accession>A0A1B6DXG3</accession>
<dbReference type="PANTHER" id="PTHR16212:SF4">
    <property type="entry name" value="FOCADHESIN"/>
    <property type="match status" value="1"/>
</dbReference>
<evidence type="ECO:0000313" key="2">
    <source>
        <dbReference type="EMBL" id="JAS30329.1"/>
    </source>
</evidence>
<dbReference type="InterPro" id="IPR022542">
    <property type="entry name" value="FOCAD/RST1_DUF3730"/>
</dbReference>
<evidence type="ECO:0000259" key="1">
    <source>
        <dbReference type="Pfam" id="PF12530"/>
    </source>
</evidence>
<dbReference type="AlphaFoldDB" id="A0A1B6DXG3"/>
<dbReference type="InterPro" id="IPR045163">
    <property type="entry name" value="Focadhesin/RST1"/>
</dbReference>
<gene>
    <name evidence="2" type="ORF">g.25185</name>
</gene>
<feature type="domain" description="DUF3730" evidence="1">
    <location>
        <begin position="449"/>
        <end position="653"/>
    </location>
</feature>
<dbReference type="Pfam" id="PF12530">
    <property type="entry name" value="DUF3730"/>
    <property type="match status" value="1"/>
</dbReference>
<proteinExistence type="predicted"/>
<sequence>MDKKGPCSIFKFVSKLVSSIEKQVKNGFETKRIKEMSLLYNFCWNENPVVSVTACQGITLLVQNKSLTISEAMSTLITSSSLLSAENISGIINTLINLMLIQIRAELFDKQVYTCPYKTQTYPLHPIVVILKQRPLMWRDVLNHMNAICQHSDKEISNNSLKLLRIVFQFVLQEKNNLPKDCNNQVWNLIVNFFLEDDLVLEIMTSFLSGNGSQILEMDYYLSVLCEAVIRKNIDEMIGVLPLLVCIVIHRLLQFSYTPQSALIILKKLTSLSICSHSTVLMLISHSLTICAAVYLKHLLDFCLWLLQQGQCTLDSIWMCVSAVLPWLVVSSSQMQETVETATKIVSIAKSAKTKPSHLSSLICNRFFPLVMSADQRLVVALHLTKLSETNNEELKSILWLETRSIESFEELHIQYATSLIIGGRQKYLKLAAVSFLSKCNSKFSTHNLTVILYQLAKERIPEMQLGLLNYIPTAALDKENIPVIISVIEALRCSKNNVLKLFSVKLSLKLWIIQEHRYTTLLEQLFQNLQYLTEEDIYEFNVVVAATCKEICNLEPQKHGKELVMQISEIISRCKTCIPCVLALNALIILCKEGVIDVYSVWKHLAPKMCKDKRPTVLDRFCELVGYIAIMANPSADKMDVLIHVVTWLWQNVVSSPHILVVRSSLKTLSKFKVGQIPIKSLPECFRKNIKLPPEMARTPEEAVRKPEDILPFIPGICWLQMLQHIQIEARESAVETIDSWLSAELLT</sequence>
<dbReference type="EMBL" id="GEDC01006969">
    <property type="protein sequence ID" value="JAS30329.1"/>
    <property type="molecule type" value="Transcribed_RNA"/>
</dbReference>
<name>A0A1B6DXG3_9HEMI</name>
<dbReference type="PANTHER" id="PTHR16212">
    <property type="entry name" value="FOCADHESIN FAMILY MEMBER"/>
    <property type="match status" value="1"/>
</dbReference>
<feature type="non-terminal residue" evidence="2">
    <location>
        <position position="749"/>
    </location>
</feature>
<organism evidence="2">
    <name type="scientific">Clastoptera arizonana</name>
    <name type="common">Arizona spittle bug</name>
    <dbReference type="NCBI Taxonomy" id="38151"/>
    <lineage>
        <taxon>Eukaryota</taxon>
        <taxon>Metazoa</taxon>
        <taxon>Ecdysozoa</taxon>
        <taxon>Arthropoda</taxon>
        <taxon>Hexapoda</taxon>
        <taxon>Insecta</taxon>
        <taxon>Pterygota</taxon>
        <taxon>Neoptera</taxon>
        <taxon>Paraneoptera</taxon>
        <taxon>Hemiptera</taxon>
        <taxon>Auchenorrhyncha</taxon>
        <taxon>Cercopoidea</taxon>
        <taxon>Clastopteridae</taxon>
        <taxon>Clastoptera</taxon>
    </lineage>
</organism>
<reference evidence="2" key="1">
    <citation type="submission" date="2015-12" db="EMBL/GenBank/DDBJ databases">
        <title>De novo transcriptome assembly of four potential Pierce s Disease insect vectors from Arizona vineyards.</title>
        <authorList>
            <person name="Tassone E.E."/>
        </authorList>
    </citation>
    <scope>NUCLEOTIDE SEQUENCE</scope>
</reference>
<dbReference type="GO" id="GO:0060147">
    <property type="term" value="P:regulation of post-transcriptional gene silencing"/>
    <property type="evidence" value="ECO:0007669"/>
    <property type="project" value="InterPro"/>
</dbReference>
<protein>
    <recommendedName>
        <fullName evidence="1">DUF3730 domain-containing protein</fullName>
    </recommendedName>
</protein>